<dbReference type="Proteomes" id="UP000177029">
    <property type="component" value="Unassembled WGS sequence"/>
</dbReference>
<reference evidence="5 6" key="1">
    <citation type="journal article" date="2016" name="Nat. Commun.">
        <title>Thousands of microbial genomes shed light on interconnected biogeochemical processes in an aquifer system.</title>
        <authorList>
            <person name="Anantharaman K."/>
            <person name="Brown C.T."/>
            <person name="Hug L.A."/>
            <person name="Sharon I."/>
            <person name="Castelle C.J."/>
            <person name="Probst A.J."/>
            <person name="Thomas B.C."/>
            <person name="Singh A."/>
            <person name="Wilkins M.J."/>
            <person name="Karaoz U."/>
            <person name="Brodie E.L."/>
            <person name="Williams K.H."/>
            <person name="Hubbard S.S."/>
            <person name="Banfield J.F."/>
        </authorList>
    </citation>
    <scope>NUCLEOTIDE SEQUENCE [LARGE SCALE GENOMIC DNA]</scope>
</reference>
<evidence type="ECO:0000256" key="2">
    <source>
        <dbReference type="ARBA" id="ARBA00022741"/>
    </source>
</evidence>
<dbReference type="Pfam" id="PF00437">
    <property type="entry name" value="T2SSE"/>
    <property type="match status" value="1"/>
</dbReference>
<feature type="domain" description="AAA+ ATPase" evidence="4">
    <location>
        <begin position="311"/>
        <end position="432"/>
    </location>
</feature>
<keyword evidence="3" id="KW-0067">ATP-binding</keyword>
<dbReference type="InterPro" id="IPR027417">
    <property type="entry name" value="P-loop_NTPase"/>
</dbReference>
<dbReference type="EMBL" id="MGIP01000011">
    <property type="protein sequence ID" value="OGM91332.1"/>
    <property type="molecule type" value="Genomic_DNA"/>
</dbReference>
<dbReference type="GO" id="GO:0016887">
    <property type="term" value="F:ATP hydrolysis activity"/>
    <property type="evidence" value="ECO:0007669"/>
    <property type="project" value="TreeGrafter"/>
</dbReference>
<dbReference type="InterPro" id="IPR037257">
    <property type="entry name" value="T2SS_E_N_sf"/>
</dbReference>
<dbReference type="STRING" id="1802555.A2755_02495"/>
<name>A0A1F8DSA4_9BACT</name>
<dbReference type="SMART" id="SM00382">
    <property type="entry name" value="AAA"/>
    <property type="match status" value="1"/>
</dbReference>
<comment type="caution">
    <text evidence="5">The sequence shown here is derived from an EMBL/GenBank/DDBJ whole genome shotgun (WGS) entry which is preliminary data.</text>
</comment>
<gene>
    <name evidence="5" type="ORF">A2755_02495</name>
</gene>
<proteinExistence type="inferred from homology"/>
<dbReference type="Gene3D" id="3.30.450.90">
    <property type="match status" value="1"/>
</dbReference>
<keyword evidence="2" id="KW-0547">Nucleotide-binding</keyword>
<dbReference type="GO" id="GO:0005524">
    <property type="term" value="F:ATP binding"/>
    <property type="evidence" value="ECO:0007669"/>
    <property type="project" value="UniProtKB-KW"/>
</dbReference>
<dbReference type="InterPro" id="IPR007831">
    <property type="entry name" value="T2SS_GspE_N"/>
</dbReference>
<dbReference type="InterPro" id="IPR003593">
    <property type="entry name" value="AAA+_ATPase"/>
</dbReference>
<dbReference type="AlphaFoldDB" id="A0A1F8DSA4"/>
<organism evidence="5 6">
    <name type="scientific">Candidatus Wolfebacteria bacterium RIFCSPHIGHO2_01_FULL_48_22</name>
    <dbReference type="NCBI Taxonomy" id="1802555"/>
    <lineage>
        <taxon>Bacteria</taxon>
        <taxon>Candidatus Wolfeibacteriota</taxon>
    </lineage>
</organism>
<evidence type="ECO:0000259" key="4">
    <source>
        <dbReference type="SMART" id="SM00382"/>
    </source>
</evidence>
<accession>A0A1F8DSA4</accession>
<evidence type="ECO:0000313" key="6">
    <source>
        <dbReference type="Proteomes" id="UP000177029"/>
    </source>
</evidence>
<dbReference type="Pfam" id="PF05157">
    <property type="entry name" value="MshEN"/>
    <property type="match status" value="1"/>
</dbReference>
<dbReference type="SUPFAM" id="SSF52540">
    <property type="entry name" value="P-loop containing nucleoside triphosphate hydrolases"/>
    <property type="match status" value="1"/>
</dbReference>
<dbReference type="InterPro" id="IPR001482">
    <property type="entry name" value="T2SS/T4SS_dom"/>
</dbReference>
<dbReference type="FunFam" id="3.40.50.300:FF:000398">
    <property type="entry name" value="Type IV pilus assembly ATPase PilB"/>
    <property type="match status" value="1"/>
</dbReference>
<dbReference type="Gene3D" id="3.30.300.160">
    <property type="entry name" value="Type II secretion system, protein E, N-terminal domain"/>
    <property type="match status" value="1"/>
</dbReference>
<protein>
    <recommendedName>
        <fullName evidence="4">AAA+ ATPase domain-containing protein</fullName>
    </recommendedName>
</protein>
<dbReference type="PANTHER" id="PTHR30258:SF1">
    <property type="entry name" value="PROTEIN TRANSPORT PROTEIN HOFB HOMOLOG"/>
    <property type="match status" value="1"/>
</dbReference>
<dbReference type="GO" id="GO:0005886">
    <property type="term" value="C:plasma membrane"/>
    <property type="evidence" value="ECO:0007669"/>
    <property type="project" value="TreeGrafter"/>
</dbReference>
<dbReference type="PANTHER" id="PTHR30258">
    <property type="entry name" value="TYPE II SECRETION SYSTEM PROTEIN GSPE-RELATED"/>
    <property type="match status" value="1"/>
</dbReference>
<dbReference type="CDD" id="cd01129">
    <property type="entry name" value="PulE-GspE-like"/>
    <property type="match status" value="1"/>
</dbReference>
<sequence>MQISHDKLKDWLKEQGLITDEQFREISDEAGRMNQDVLELLISKGFVAADFLYNFIARYFGVERASLRSRGIDQSVLLLVDEKLAQEKKAVAFAKEQDGTIDIAMEDPSDLQTIEFLEKKLNAKLRIFLASSEDLASGFSLYSHAQTEDFKKVLETSIQKSLRYHADKAEDAAKEVSIVDLVNNLLSYATYLGASDVHIEAMEQSVLVRFRIDGILHEIITIPRQIHAPVVARVKLLGALKVDEHQKPQDGRFRYQVGGSVIDVRISIIPTLYGEKIVMRLLSAAQRPLSLAELGFSENMADLVEENIKKTYGMVLVTGPTGSGKTTTLYSILNLLNRPEVNIVTIEDPIEYNIRYINQIQVNPLAGITFASGLRSILRQDPNIIMVGEIRDNETADIAVQSALTGHIVLSSLHTNDAPSTVARMLDMDIPPFLAAAVLNVAVAQRLVRKICIDCIESYELSEEFKKELKNQFEELKLPNAELPKSLYRGKGCKACHGIGYRGRLGIFEIMEINDDMRRTIASPDFTMDHVYEIAKKNGMKTMFEDGLQKAAVGVTTIEEVLRVIRE</sequence>
<comment type="similarity">
    <text evidence="1">Belongs to the GSP E family.</text>
</comment>
<dbReference type="SUPFAM" id="SSF160246">
    <property type="entry name" value="EspE N-terminal domain-like"/>
    <property type="match status" value="1"/>
</dbReference>
<evidence type="ECO:0000256" key="3">
    <source>
        <dbReference type="ARBA" id="ARBA00022840"/>
    </source>
</evidence>
<dbReference type="Gene3D" id="3.40.50.300">
    <property type="entry name" value="P-loop containing nucleotide triphosphate hydrolases"/>
    <property type="match status" value="1"/>
</dbReference>
<evidence type="ECO:0000313" key="5">
    <source>
        <dbReference type="EMBL" id="OGM91332.1"/>
    </source>
</evidence>
<evidence type="ECO:0000256" key="1">
    <source>
        <dbReference type="ARBA" id="ARBA00006611"/>
    </source>
</evidence>